<dbReference type="AlphaFoldDB" id="A0A4Y7SZ28"/>
<comment type="caution">
    <text evidence="2">The sequence shown here is derived from an EMBL/GenBank/DDBJ whole genome shotgun (WGS) entry which is preliminary data.</text>
</comment>
<feature type="compositionally biased region" description="Basic and acidic residues" evidence="1">
    <location>
        <begin position="31"/>
        <end position="40"/>
    </location>
</feature>
<dbReference type="EMBL" id="QPFP01000044">
    <property type="protein sequence ID" value="TEB26971.1"/>
    <property type="molecule type" value="Genomic_DNA"/>
</dbReference>
<reference evidence="2 3" key="1">
    <citation type="journal article" date="2019" name="Nat. Ecol. Evol.">
        <title>Megaphylogeny resolves global patterns of mushroom evolution.</title>
        <authorList>
            <person name="Varga T."/>
            <person name="Krizsan K."/>
            <person name="Foldi C."/>
            <person name="Dima B."/>
            <person name="Sanchez-Garcia M."/>
            <person name="Sanchez-Ramirez S."/>
            <person name="Szollosi G.J."/>
            <person name="Szarkandi J.G."/>
            <person name="Papp V."/>
            <person name="Albert L."/>
            <person name="Andreopoulos W."/>
            <person name="Angelini C."/>
            <person name="Antonin V."/>
            <person name="Barry K.W."/>
            <person name="Bougher N.L."/>
            <person name="Buchanan P."/>
            <person name="Buyck B."/>
            <person name="Bense V."/>
            <person name="Catcheside P."/>
            <person name="Chovatia M."/>
            <person name="Cooper J."/>
            <person name="Damon W."/>
            <person name="Desjardin D."/>
            <person name="Finy P."/>
            <person name="Geml J."/>
            <person name="Haridas S."/>
            <person name="Hughes K."/>
            <person name="Justo A."/>
            <person name="Karasinski D."/>
            <person name="Kautmanova I."/>
            <person name="Kiss B."/>
            <person name="Kocsube S."/>
            <person name="Kotiranta H."/>
            <person name="LaButti K.M."/>
            <person name="Lechner B.E."/>
            <person name="Liimatainen K."/>
            <person name="Lipzen A."/>
            <person name="Lukacs Z."/>
            <person name="Mihaltcheva S."/>
            <person name="Morgado L.N."/>
            <person name="Niskanen T."/>
            <person name="Noordeloos M.E."/>
            <person name="Ohm R.A."/>
            <person name="Ortiz-Santana B."/>
            <person name="Ovrebo C."/>
            <person name="Racz N."/>
            <person name="Riley R."/>
            <person name="Savchenko A."/>
            <person name="Shiryaev A."/>
            <person name="Soop K."/>
            <person name="Spirin V."/>
            <person name="Szebenyi C."/>
            <person name="Tomsovsky M."/>
            <person name="Tulloss R.E."/>
            <person name="Uehling J."/>
            <person name="Grigoriev I.V."/>
            <person name="Vagvolgyi C."/>
            <person name="Papp T."/>
            <person name="Martin F.M."/>
            <person name="Miettinen O."/>
            <person name="Hibbett D.S."/>
            <person name="Nagy L.G."/>
        </authorList>
    </citation>
    <scope>NUCLEOTIDE SEQUENCE [LARGE SCALE GENOMIC DNA]</scope>
    <source>
        <strain evidence="2 3">FP101781</strain>
    </source>
</reference>
<gene>
    <name evidence="2" type="ORF">FA13DRAFT_1736984</name>
</gene>
<keyword evidence="3" id="KW-1185">Reference proteome</keyword>
<sequence length="51" mass="5407">MDATASLVFAVSWMKVHLTPPGLRRPVPRTGDGRLMRDPPGKPSAGDGHVA</sequence>
<name>A0A4Y7SZ28_COPMI</name>
<evidence type="ECO:0000313" key="2">
    <source>
        <dbReference type="EMBL" id="TEB26971.1"/>
    </source>
</evidence>
<evidence type="ECO:0000256" key="1">
    <source>
        <dbReference type="SAM" id="MobiDB-lite"/>
    </source>
</evidence>
<evidence type="ECO:0000313" key="3">
    <source>
        <dbReference type="Proteomes" id="UP000298030"/>
    </source>
</evidence>
<feature type="region of interest" description="Disordered" evidence="1">
    <location>
        <begin position="20"/>
        <end position="51"/>
    </location>
</feature>
<dbReference type="Proteomes" id="UP000298030">
    <property type="component" value="Unassembled WGS sequence"/>
</dbReference>
<proteinExistence type="predicted"/>
<protein>
    <submittedName>
        <fullName evidence="2">Uncharacterized protein</fullName>
    </submittedName>
</protein>
<organism evidence="2 3">
    <name type="scientific">Coprinellus micaceus</name>
    <name type="common">Glistening ink-cap mushroom</name>
    <name type="synonym">Coprinus micaceus</name>
    <dbReference type="NCBI Taxonomy" id="71717"/>
    <lineage>
        <taxon>Eukaryota</taxon>
        <taxon>Fungi</taxon>
        <taxon>Dikarya</taxon>
        <taxon>Basidiomycota</taxon>
        <taxon>Agaricomycotina</taxon>
        <taxon>Agaricomycetes</taxon>
        <taxon>Agaricomycetidae</taxon>
        <taxon>Agaricales</taxon>
        <taxon>Agaricineae</taxon>
        <taxon>Psathyrellaceae</taxon>
        <taxon>Coprinellus</taxon>
    </lineage>
</organism>
<accession>A0A4Y7SZ28</accession>